<dbReference type="Proteomes" id="UP001060085">
    <property type="component" value="Linkage Group LG08"/>
</dbReference>
<accession>A0ACB9ZMH0</accession>
<proteinExistence type="predicted"/>
<reference evidence="2" key="1">
    <citation type="journal article" date="2023" name="Nat. Plants">
        <title>Single-cell RNA sequencing provides a high-resolution roadmap for understanding the multicellular compartmentation of specialized metabolism.</title>
        <authorList>
            <person name="Sun S."/>
            <person name="Shen X."/>
            <person name="Li Y."/>
            <person name="Li Y."/>
            <person name="Wang S."/>
            <person name="Li R."/>
            <person name="Zhang H."/>
            <person name="Shen G."/>
            <person name="Guo B."/>
            <person name="Wei J."/>
            <person name="Xu J."/>
            <person name="St-Pierre B."/>
            <person name="Chen S."/>
            <person name="Sun C."/>
        </authorList>
    </citation>
    <scope>NUCLEOTIDE SEQUENCE [LARGE SCALE GENOMIC DNA]</scope>
</reference>
<comment type="caution">
    <text evidence="1">The sequence shown here is derived from an EMBL/GenBank/DDBJ whole genome shotgun (WGS) entry which is preliminary data.</text>
</comment>
<organism evidence="1 2">
    <name type="scientific">Catharanthus roseus</name>
    <name type="common">Madagascar periwinkle</name>
    <name type="synonym">Vinca rosea</name>
    <dbReference type="NCBI Taxonomy" id="4058"/>
    <lineage>
        <taxon>Eukaryota</taxon>
        <taxon>Viridiplantae</taxon>
        <taxon>Streptophyta</taxon>
        <taxon>Embryophyta</taxon>
        <taxon>Tracheophyta</taxon>
        <taxon>Spermatophyta</taxon>
        <taxon>Magnoliopsida</taxon>
        <taxon>eudicotyledons</taxon>
        <taxon>Gunneridae</taxon>
        <taxon>Pentapetalae</taxon>
        <taxon>asterids</taxon>
        <taxon>lamiids</taxon>
        <taxon>Gentianales</taxon>
        <taxon>Apocynaceae</taxon>
        <taxon>Rauvolfioideae</taxon>
        <taxon>Vinceae</taxon>
        <taxon>Catharanthinae</taxon>
        <taxon>Catharanthus</taxon>
    </lineage>
</organism>
<name>A0ACB9ZMH0_CATRO</name>
<dbReference type="EMBL" id="CM044708">
    <property type="protein sequence ID" value="KAI5648891.1"/>
    <property type="molecule type" value="Genomic_DNA"/>
</dbReference>
<evidence type="ECO:0000313" key="1">
    <source>
        <dbReference type="EMBL" id="KAI5648891.1"/>
    </source>
</evidence>
<gene>
    <name evidence="1" type="ORF">M9H77_34896</name>
</gene>
<keyword evidence="2" id="KW-1185">Reference proteome</keyword>
<evidence type="ECO:0000313" key="2">
    <source>
        <dbReference type="Proteomes" id="UP001060085"/>
    </source>
</evidence>
<sequence length="184" mass="20800">MVQSSGRRGDNDLGLVMDRTSRVKGRTVTTSSRGVRGRHNTSDLPATPTHLAPGFYHGTGEPGSSTRPPAVPFRFRPPLQPHLSHTPVPYEPYGSTQPSSHLLDTVYDPYLHAPIIRPRIRYRSAIHEPILEFIGQSRQIGTWIYLYFRMFAPLVIPGTKPTSPTSSNFQCWGIRMRINYWIFA</sequence>
<protein>
    <submittedName>
        <fullName evidence="1">Uncharacterized protein</fullName>
    </submittedName>
</protein>